<accession>A0ABT9WVD2</accession>
<keyword evidence="2" id="KW-1185">Reference proteome</keyword>
<gene>
    <name evidence="1" type="ORF">J2S08_002588</name>
</gene>
<name>A0ABT9WVD2_9BACI</name>
<protein>
    <submittedName>
        <fullName evidence="1">Uncharacterized protein</fullName>
    </submittedName>
</protein>
<evidence type="ECO:0000313" key="1">
    <source>
        <dbReference type="EMBL" id="MDQ0176730.1"/>
    </source>
</evidence>
<organism evidence="1 2">
    <name type="scientific">Bacillus chungangensis</name>
    <dbReference type="NCBI Taxonomy" id="587633"/>
    <lineage>
        <taxon>Bacteria</taxon>
        <taxon>Bacillati</taxon>
        <taxon>Bacillota</taxon>
        <taxon>Bacilli</taxon>
        <taxon>Bacillales</taxon>
        <taxon>Bacillaceae</taxon>
        <taxon>Bacillus</taxon>
    </lineage>
</organism>
<comment type="caution">
    <text evidence="1">The sequence shown here is derived from an EMBL/GenBank/DDBJ whole genome shotgun (WGS) entry which is preliminary data.</text>
</comment>
<sequence>MLNKQYQFRQLYRRFVNFVDEPEVIEFPKKHEATYHHVYPGWLAFDFFCNVEMNPDGALPKANLLFKIDGVEKMRWRADWPWTRYYHYVDSGAHTYTFETEGYKKGDVAKIRHINATEFHLCSEIAMIEQATMPKGLQTVNSIPVLNGYDRYQSSSIRGCEQEFTCIIKETKNWQHFMDKILNYYILKSNEGLYGGIIKTDDVQTIKKGHDLYLVKCTFLSDSKAGVGH</sequence>
<dbReference type="RefSeq" id="WP_307230113.1">
    <property type="nucleotide sequence ID" value="NZ_JAUSTT010000015.1"/>
</dbReference>
<proteinExistence type="predicted"/>
<evidence type="ECO:0000313" key="2">
    <source>
        <dbReference type="Proteomes" id="UP001223586"/>
    </source>
</evidence>
<reference evidence="1 2" key="1">
    <citation type="submission" date="2023-07" db="EMBL/GenBank/DDBJ databases">
        <title>Genomic Encyclopedia of Type Strains, Phase IV (KMG-IV): sequencing the most valuable type-strain genomes for metagenomic binning, comparative biology and taxonomic classification.</title>
        <authorList>
            <person name="Goeker M."/>
        </authorList>
    </citation>
    <scope>NUCLEOTIDE SEQUENCE [LARGE SCALE GENOMIC DNA]</scope>
    <source>
        <strain evidence="1 2">DSM 23837</strain>
    </source>
</reference>
<dbReference type="EMBL" id="JAUSTT010000015">
    <property type="protein sequence ID" value="MDQ0176730.1"/>
    <property type="molecule type" value="Genomic_DNA"/>
</dbReference>
<dbReference type="Proteomes" id="UP001223586">
    <property type="component" value="Unassembled WGS sequence"/>
</dbReference>